<dbReference type="InterPro" id="IPR029063">
    <property type="entry name" value="SAM-dependent_MTases_sf"/>
</dbReference>
<evidence type="ECO:0000313" key="2">
    <source>
        <dbReference type="Proteomes" id="UP001310387"/>
    </source>
</evidence>
<keyword evidence="2" id="KW-1185">Reference proteome</keyword>
<evidence type="ECO:0000313" key="1">
    <source>
        <dbReference type="EMBL" id="MEG3613720.1"/>
    </source>
</evidence>
<organism evidence="1 2">
    <name type="scientific">Isoptericola haloaureus</name>
    <dbReference type="NCBI Taxonomy" id="1542902"/>
    <lineage>
        <taxon>Bacteria</taxon>
        <taxon>Bacillati</taxon>
        <taxon>Actinomycetota</taxon>
        <taxon>Actinomycetes</taxon>
        <taxon>Micrococcales</taxon>
        <taxon>Promicromonosporaceae</taxon>
        <taxon>Isoptericola</taxon>
    </lineage>
</organism>
<dbReference type="EMBL" id="JBAGLP010000099">
    <property type="protein sequence ID" value="MEG3613720.1"/>
    <property type="molecule type" value="Genomic_DNA"/>
</dbReference>
<comment type="caution">
    <text evidence="1">The sequence shown here is derived from an EMBL/GenBank/DDBJ whole genome shotgun (WGS) entry which is preliminary data.</text>
</comment>
<sequence length="383" mass="42079">MAEPSARVDRHLFAVPRDSRPVMDLQYADEHVEILGCHPLSDLAQGDHLAVGVEAYVVATRNLVAERDPAGYWWVNQRVEDDVRRLVEAGVERTVPLSGPRGRAALAAQHPVLDRWWGDAAEPGRDGADFCYMPRWREHVPSARALWPLQNPDAPRLPFDHGALPSDDDWTVWSHVSDAVGIRSRAAVMAALLRTRFVGHDWASWVSLAGGALLPVMSSAVALSVAGVDVDVELWDSDPEAMMLAETLAEKHELLGHFAVRGANLYDLAALADVGPRYDMVDVLGFFEYLPTDLVPGLRVPTAGDFLSAALSLAKPGGTLVLGNMLSSRPQLDFVTRLVQWPYIRPRSLDELLDVIRRAGVHDDQITLYLPDDGVYAVATIDV</sequence>
<proteinExistence type="predicted"/>
<reference evidence="1" key="2">
    <citation type="submission" date="2024-02" db="EMBL/GenBank/DDBJ databases">
        <authorList>
            <person name="Prathaban M."/>
            <person name="Mythili R."/>
            <person name="Sharmila Devi N."/>
            <person name="Sobanaa M."/>
            <person name="Prathiviraj R."/>
            <person name="Selvin J."/>
        </authorList>
    </citation>
    <scope>NUCLEOTIDE SEQUENCE</scope>
    <source>
        <strain evidence="1">MP1014</strain>
    </source>
</reference>
<reference evidence="1" key="1">
    <citation type="journal article" date="2024" name="Antonie Van Leeuwenhoek">
        <title>Isoptericola haloaureus sp. nov., a dimorphic actinobacterium isolated from mangrove sediments of southeast India, implicating biosaline agricultural significance through nitrogen fixation and salt tolerance genes.</title>
        <authorList>
            <person name="Prathaban M."/>
            <person name="Prathiviraj R."/>
            <person name="Ravichandran M."/>
            <person name="Natarajan S.D."/>
            <person name="Sobanaa M."/>
            <person name="Hari Krishna Kumar S."/>
            <person name="Chandrasekar V."/>
            <person name="Selvin J."/>
        </authorList>
    </citation>
    <scope>NUCLEOTIDE SEQUENCE</scope>
    <source>
        <strain evidence="1">MP1014</strain>
    </source>
</reference>
<name>A0ABU7Z2S9_9MICO</name>
<dbReference type="SUPFAM" id="SSF53335">
    <property type="entry name" value="S-adenosyl-L-methionine-dependent methyltransferases"/>
    <property type="match status" value="1"/>
</dbReference>
<gene>
    <name evidence="1" type="ORF">V5O49_01130</name>
</gene>
<evidence type="ECO:0008006" key="3">
    <source>
        <dbReference type="Google" id="ProtNLM"/>
    </source>
</evidence>
<dbReference type="Gene3D" id="3.40.50.150">
    <property type="entry name" value="Vaccinia Virus protein VP39"/>
    <property type="match status" value="1"/>
</dbReference>
<dbReference type="Proteomes" id="UP001310387">
    <property type="component" value="Unassembled WGS sequence"/>
</dbReference>
<protein>
    <recommendedName>
        <fullName evidence="3">Class I SAM-dependent methyltransferase</fullName>
    </recommendedName>
</protein>
<dbReference type="RefSeq" id="WP_332900617.1">
    <property type="nucleotide sequence ID" value="NZ_JBAGLP010000099.1"/>
</dbReference>
<accession>A0ABU7Z2S9</accession>